<reference evidence="2" key="2">
    <citation type="submission" date="2008-12" db="EMBL/GenBank/DDBJ databases">
        <title>Improved gene annotation of the rice (Oryza sativa) genomes.</title>
        <authorList>
            <person name="Wang J."/>
            <person name="Li R."/>
            <person name="Fan W."/>
            <person name="Huang Q."/>
            <person name="Zhang J."/>
            <person name="Zhou Y."/>
            <person name="Hu Y."/>
            <person name="Zi S."/>
            <person name="Li J."/>
            <person name="Ni P."/>
            <person name="Zheng H."/>
            <person name="Zhang Y."/>
            <person name="Zhao M."/>
            <person name="Hao Q."/>
            <person name="McDermott J."/>
            <person name="Samudrala R."/>
            <person name="Kristiansen K."/>
            <person name="Wong G.K.-S."/>
        </authorList>
    </citation>
    <scope>NUCLEOTIDE SEQUENCE</scope>
</reference>
<gene>
    <name evidence="2" type="ORF">OsJ_35892</name>
</gene>
<evidence type="ECO:0000256" key="1">
    <source>
        <dbReference type="SAM" id="MobiDB-lite"/>
    </source>
</evidence>
<accession>A0A8J8YDE7</accession>
<protein>
    <submittedName>
        <fullName evidence="2">Uncharacterized protein</fullName>
    </submittedName>
</protein>
<organism evidence="2">
    <name type="scientific">Oryza sativa subsp. japonica</name>
    <name type="common">Rice</name>
    <dbReference type="NCBI Taxonomy" id="39947"/>
    <lineage>
        <taxon>Eukaryota</taxon>
        <taxon>Viridiplantae</taxon>
        <taxon>Streptophyta</taxon>
        <taxon>Embryophyta</taxon>
        <taxon>Tracheophyta</taxon>
        <taxon>Spermatophyta</taxon>
        <taxon>Magnoliopsida</taxon>
        <taxon>Liliopsida</taxon>
        <taxon>Poales</taxon>
        <taxon>Poaceae</taxon>
        <taxon>BOP clade</taxon>
        <taxon>Oryzoideae</taxon>
        <taxon>Oryzeae</taxon>
        <taxon>Oryzinae</taxon>
        <taxon>Oryza</taxon>
        <taxon>Oryza sativa</taxon>
    </lineage>
</organism>
<reference evidence="2" key="1">
    <citation type="journal article" date="2005" name="PLoS Biol.">
        <title>The genomes of Oryza sativa: a history of duplications.</title>
        <authorList>
            <person name="Yu J."/>
            <person name="Wang J."/>
            <person name="Lin W."/>
            <person name="Li S."/>
            <person name="Li H."/>
            <person name="Zhou J."/>
            <person name="Ni P."/>
            <person name="Dong W."/>
            <person name="Hu S."/>
            <person name="Zeng C."/>
            <person name="Zhang J."/>
            <person name="Zhang Y."/>
            <person name="Li R."/>
            <person name="Xu Z."/>
            <person name="Li S."/>
            <person name="Li X."/>
            <person name="Zheng H."/>
            <person name="Cong L."/>
            <person name="Lin L."/>
            <person name="Yin J."/>
            <person name="Geng J."/>
            <person name="Li G."/>
            <person name="Shi J."/>
            <person name="Liu J."/>
            <person name="Lv H."/>
            <person name="Li J."/>
            <person name="Wang J."/>
            <person name="Deng Y."/>
            <person name="Ran L."/>
            <person name="Shi X."/>
            <person name="Wang X."/>
            <person name="Wu Q."/>
            <person name="Li C."/>
            <person name="Ren X."/>
            <person name="Wang J."/>
            <person name="Wang X."/>
            <person name="Li D."/>
            <person name="Liu D."/>
            <person name="Zhang X."/>
            <person name="Ji Z."/>
            <person name="Zhao W."/>
            <person name="Sun Y."/>
            <person name="Zhang Z."/>
            <person name="Bao J."/>
            <person name="Han Y."/>
            <person name="Dong L."/>
            <person name="Ji J."/>
            <person name="Chen P."/>
            <person name="Wu S."/>
            <person name="Liu J."/>
            <person name="Xiao Y."/>
            <person name="Bu D."/>
            <person name="Tan J."/>
            <person name="Yang L."/>
            <person name="Ye C."/>
            <person name="Zhang J."/>
            <person name="Xu J."/>
            <person name="Zhou Y."/>
            <person name="Yu Y."/>
            <person name="Zhang B."/>
            <person name="Zhuang S."/>
            <person name="Wei H."/>
            <person name="Liu B."/>
            <person name="Lei M."/>
            <person name="Yu H."/>
            <person name="Li Y."/>
            <person name="Xu H."/>
            <person name="Wei S."/>
            <person name="He X."/>
            <person name="Fang L."/>
            <person name="Zhang Z."/>
            <person name="Zhang Y."/>
            <person name="Huang X."/>
            <person name="Su Z."/>
            <person name="Tong W."/>
            <person name="Li J."/>
            <person name="Tong Z."/>
            <person name="Li S."/>
            <person name="Ye J."/>
            <person name="Wang L."/>
            <person name="Fang L."/>
            <person name="Lei T."/>
            <person name="Chen C."/>
            <person name="Chen H."/>
            <person name="Xu Z."/>
            <person name="Li H."/>
            <person name="Huang H."/>
            <person name="Zhang F."/>
            <person name="Xu H."/>
            <person name="Li N."/>
            <person name="Zhao C."/>
            <person name="Li S."/>
            <person name="Dong L."/>
            <person name="Huang Y."/>
            <person name="Li L."/>
            <person name="Xi Y."/>
            <person name="Qi Q."/>
            <person name="Li W."/>
            <person name="Zhang B."/>
            <person name="Hu W."/>
            <person name="Zhang Y."/>
            <person name="Tian X."/>
            <person name="Jiao Y."/>
            <person name="Liang X."/>
            <person name="Jin J."/>
            <person name="Gao L."/>
            <person name="Zheng W."/>
            <person name="Hao B."/>
            <person name="Liu S."/>
            <person name="Wang W."/>
            <person name="Yuan L."/>
            <person name="Cao M."/>
            <person name="McDermott J."/>
            <person name="Samudrala R."/>
            <person name="Wang J."/>
            <person name="Wong G.K."/>
            <person name="Yang H."/>
        </authorList>
    </citation>
    <scope>NUCLEOTIDE SEQUENCE [LARGE SCALE GENOMIC DNA]</scope>
</reference>
<feature type="region of interest" description="Disordered" evidence="1">
    <location>
        <begin position="1"/>
        <end position="30"/>
    </location>
</feature>
<proteinExistence type="predicted"/>
<name>A0A8J8YDE7_ORYSJ</name>
<dbReference type="Gramene" id="Os12t0420866-01">
    <property type="protein sequence ID" value="Os12t0420866-01"/>
    <property type="gene ID" value="Os12g0420866"/>
</dbReference>
<evidence type="ECO:0000313" key="2">
    <source>
        <dbReference type="EMBL" id="EAZ20288.1"/>
    </source>
</evidence>
<dbReference type="AlphaFoldDB" id="A0A8J8YDE7"/>
<dbReference type="HOGENOM" id="CLU_2417155_0_0_1"/>
<sequence length="92" mass="9618">MAVASPLIHRTSPPSHPSTLTASRDCPNHHTDTHCAVSLTTIDLLYGGRARAPLPLSPMTSLMPWMGSKMVVVADKVEDDGGDGGGSKVLTP</sequence>
<dbReference type="OMA" id="TDTHCAV"/>
<dbReference type="Proteomes" id="UP000007752">
    <property type="component" value="Chromosome 12"/>
</dbReference>
<dbReference type="EMBL" id="CM000149">
    <property type="protein sequence ID" value="EAZ20288.1"/>
    <property type="molecule type" value="Genomic_DNA"/>
</dbReference>